<dbReference type="SUPFAM" id="SSF56808">
    <property type="entry name" value="Ribosomal protein L1"/>
    <property type="match status" value="1"/>
</dbReference>
<dbReference type="EMBL" id="JAFCIX010000574">
    <property type="protein sequence ID" value="KAH6586392.1"/>
    <property type="molecule type" value="Genomic_DNA"/>
</dbReference>
<protein>
    <recommendedName>
        <fullName evidence="6">Ribosomal protein L1</fullName>
    </recommendedName>
</protein>
<keyword evidence="5" id="KW-1185">Reference proteome</keyword>
<evidence type="ECO:0000256" key="3">
    <source>
        <dbReference type="ARBA" id="ARBA00023274"/>
    </source>
</evidence>
<evidence type="ECO:0000256" key="1">
    <source>
        <dbReference type="ARBA" id="ARBA00010531"/>
    </source>
</evidence>
<name>A0ABQ8ETK2_9FUNG</name>
<dbReference type="CDD" id="cd00403">
    <property type="entry name" value="Ribosomal_L1"/>
    <property type="match status" value="1"/>
</dbReference>
<evidence type="ECO:0000256" key="2">
    <source>
        <dbReference type="ARBA" id="ARBA00022980"/>
    </source>
</evidence>
<dbReference type="Gene3D" id="3.40.50.790">
    <property type="match status" value="1"/>
</dbReference>
<dbReference type="InterPro" id="IPR023674">
    <property type="entry name" value="Ribosomal_uL1-like"/>
</dbReference>
<dbReference type="PANTHER" id="PTHR36427">
    <property type="entry name" value="54S RIBOSOMAL PROTEIN L1, MITOCHONDRIAL"/>
    <property type="match status" value="1"/>
</dbReference>
<accession>A0ABQ8ETK2</accession>
<dbReference type="Proteomes" id="UP001648503">
    <property type="component" value="Unassembled WGS sequence"/>
</dbReference>
<reference evidence="4 5" key="1">
    <citation type="submission" date="2021-02" db="EMBL/GenBank/DDBJ databases">
        <title>Variation within the Batrachochytrium salamandrivorans European outbreak.</title>
        <authorList>
            <person name="Kelly M."/>
            <person name="Pasmans F."/>
            <person name="Shea T.P."/>
            <person name="Munoz J.F."/>
            <person name="Carranza S."/>
            <person name="Cuomo C.A."/>
            <person name="Martel A."/>
        </authorList>
    </citation>
    <scope>NUCLEOTIDE SEQUENCE [LARGE SCALE GENOMIC DNA]</scope>
    <source>
        <strain evidence="4 5">AMFP18/2</strain>
    </source>
</reference>
<comment type="caution">
    <text evidence="4">The sequence shown here is derived from an EMBL/GenBank/DDBJ whole genome shotgun (WGS) entry which is preliminary data.</text>
</comment>
<sequence>MIYRAVASATAALKSTVSRTVIGTVIGTVSRTVGNTNTPALIGHAYTQSLLTCTFLASPAVVAVVDARRCYDKLKYRKEQRLIKKKRNQDDITFGHAFSVFQKYTLGQDLPVTAHIKVRLPEGSFKPLRGEVNFPSRVGQIAKSIVLVFATGEQAAEAKRLGADIVGGDELIQDILDDKLTFDRCLSTKDMFPKVIKIARKLGPKGLMPSPAKGTVSDDISEMMTSLQGSTKFDLDSNGMVQIEIGQSIWKDNKVEANLKALVDAVIKSKPSKQDASRFVETINISCPHTPALLLPNSRFVAKPRKKLSEVKALLHSYGMLRTAYGYKNLVVAK</sequence>
<dbReference type="InterPro" id="IPR028364">
    <property type="entry name" value="Ribosomal_uL1/biogenesis"/>
</dbReference>
<dbReference type="Gene3D" id="3.30.190.20">
    <property type="match status" value="1"/>
</dbReference>
<dbReference type="Pfam" id="PF00687">
    <property type="entry name" value="Ribosomal_L1"/>
    <property type="match status" value="1"/>
</dbReference>
<evidence type="ECO:0000313" key="4">
    <source>
        <dbReference type="EMBL" id="KAH6586392.1"/>
    </source>
</evidence>
<dbReference type="PANTHER" id="PTHR36427:SF3">
    <property type="entry name" value="LARGE RIBOSOMAL SUBUNIT PROTEIN UL1M"/>
    <property type="match status" value="1"/>
</dbReference>
<evidence type="ECO:0000313" key="5">
    <source>
        <dbReference type="Proteomes" id="UP001648503"/>
    </source>
</evidence>
<dbReference type="InterPro" id="IPR016095">
    <property type="entry name" value="Ribosomal_uL1_3-a/b-sand"/>
</dbReference>
<evidence type="ECO:0008006" key="6">
    <source>
        <dbReference type="Google" id="ProtNLM"/>
    </source>
</evidence>
<keyword evidence="3" id="KW-0687">Ribonucleoprotein</keyword>
<comment type="similarity">
    <text evidence="1">Belongs to the universal ribosomal protein uL1 family.</text>
</comment>
<proteinExistence type="inferred from homology"/>
<gene>
    <name evidence="4" type="ORF">BASA50_000565</name>
</gene>
<keyword evidence="2" id="KW-0689">Ribosomal protein</keyword>
<organism evidence="4 5">
    <name type="scientific">Batrachochytrium salamandrivorans</name>
    <dbReference type="NCBI Taxonomy" id="1357716"/>
    <lineage>
        <taxon>Eukaryota</taxon>
        <taxon>Fungi</taxon>
        <taxon>Fungi incertae sedis</taxon>
        <taxon>Chytridiomycota</taxon>
        <taxon>Chytridiomycota incertae sedis</taxon>
        <taxon>Chytridiomycetes</taxon>
        <taxon>Rhizophydiales</taxon>
        <taxon>Rhizophydiales incertae sedis</taxon>
        <taxon>Batrachochytrium</taxon>
    </lineage>
</organism>